<evidence type="ECO:0008006" key="3">
    <source>
        <dbReference type="Google" id="ProtNLM"/>
    </source>
</evidence>
<name>A0ABU2A694_9BURK</name>
<dbReference type="RefSeq" id="WP_310327625.1">
    <property type="nucleotide sequence ID" value="NZ_JAVDXV010000003.1"/>
</dbReference>
<protein>
    <recommendedName>
        <fullName evidence="3">TetR family transcriptional regulator</fullName>
    </recommendedName>
</protein>
<keyword evidence="2" id="KW-1185">Reference proteome</keyword>
<evidence type="ECO:0000313" key="1">
    <source>
        <dbReference type="EMBL" id="MDR7332719.1"/>
    </source>
</evidence>
<dbReference type="EMBL" id="JAVDXV010000003">
    <property type="protein sequence ID" value="MDR7332719.1"/>
    <property type="molecule type" value="Genomic_DNA"/>
</dbReference>
<sequence>MKQPAGTVRERVQAAISLRRHANPAAPVSVAAVCRDAAVSRANLYAHYPDLVAAIRSTWQPRHVLPKQGTGGQATRRTSPPVDKALLYLCLELRAEVEALRKRAAITASATGRKAAKP</sequence>
<gene>
    <name evidence="1" type="ORF">J2X21_001852</name>
</gene>
<reference evidence="1 2" key="1">
    <citation type="submission" date="2023-07" db="EMBL/GenBank/DDBJ databases">
        <title>Sorghum-associated microbial communities from plants grown in Nebraska, USA.</title>
        <authorList>
            <person name="Schachtman D."/>
        </authorList>
    </citation>
    <scope>NUCLEOTIDE SEQUENCE [LARGE SCALE GENOMIC DNA]</scope>
    <source>
        <strain evidence="1 2">BE316</strain>
    </source>
</reference>
<dbReference type="Proteomes" id="UP001180825">
    <property type="component" value="Unassembled WGS sequence"/>
</dbReference>
<accession>A0ABU2A694</accession>
<comment type="caution">
    <text evidence="1">The sequence shown here is derived from an EMBL/GenBank/DDBJ whole genome shotgun (WGS) entry which is preliminary data.</text>
</comment>
<organism evidence="1 2">
    <name type="scientific">Roseateles asaccharophilus</name>
    <dbReference type="NCBI Taxonomy" id="582607"/>
    <lineage>
        <taxon>Bacteria</taxon>
        <taxon>Pseudomonadati</taxon>
        <taxon>Pseudomonadota</taxon>
        <taxon>Betaproteobacteria</taxon>
        <taxon>Burkholderiales</taxon>
        <taxon>Sphaerotilaceae</taxon>
        <taxon>Roseateles</taxon>
    </lineage>
</organism>
<evidence type="ECO:0000313" key="2">
    <source>
        <dbReference type="Proteomes" id="UP001180825"/>
    </source>
</evidence>
<proteinExistence type="predicted"/>